<dbReference type="Proteomes" id="UP000821865">
    <property type="component" value="Chromosome 6"/>
</dbReference>
<dbReference type="EMBL" id="CM023475">
    <property type="protein sequence ID" value="KAH7945441.1"/>
    <property type="molecule type" value="Genomic_DNA"/>
</dbReference>
<keyword evidence="2" id="KW-1185">Reference proteome</keyword>
<accession>A0ACB8CKT6</accession>
<comment type="caution">
    <text evidence="1">The sequence shown here is derived from an EMBL/GenBank/DDBJ whole genome shotgun (WGS) entry which is preliminary data.</text>
</comment>
<gene>
    <name evidence="1" type="ORF">HPB49_010941</name>
</gene>
<reference evidence="1" key="1">
    <citation type="submission" date="2020-05" db="EMBL/GenBank/DDBJ databases">
        <title>Large-scale comparative analyses of tick genomes elucidate their genetic diversity and vector capacities.</title>
        <authorList>
            <person name="Jia N."/>
            <person name="Wang J."/>
            <person name="Shi W."/>
            <person name="Du L."/>
            <person name="Sun Y."/>
            <person name="Zhan W."/>
            <person name="Jiang J."/>
            <person name="Wang Q."/>
            <person name="Zhang B."/>
            <person name="Ji P."/>
            <person name="Sakyi L.B."/>
            <person name="Cui X."/>
            <person name="Yuan T."/>
            <person name="Jiang B."/>
            <person name="Yang W."/>
            <person name="Lam T.T.-Y."/>
            <person name="Chang Q."/>
            <person name="Ding S."/>
            <person name="Wang X."/>
            <person name="Zhu J."/>
            <person name="Ruan X."/>
            <person name="Zhao L."/>
            <person name="Wei J."/>
            <person name="Que T."/>
            <person name="Du C."/>
            <person name="Cheng J."/>
            <person name="Dai P."/>
            <person name="Han X."/>
            <person name="Huang E."/>
            <person name="Gao Y."/>
            <person name="Liu J."/>
            <person name="Shao H."/>
            <person name="Ye R."/>
            <person name="Li L."/>
            <person name="Wei W."/>
            <person name="Wang X."/>
            <person name="Wang C."/>
            <person name="Yang T."/>
            <person name="Huo Q."/>
            <person name="Li W."/>
            <person name="Guo W."/>
            <person name="Chen H."/>
            <person name="Zhou L."/>
            <person name="Ni X."/>
            <person name="Tian J."/>
            <person name="Zhou Y."/>
            <person name="Sheng Y."/>
            <person name="Liu T."/>
            <person name="Pan Y."/>
            <person name="Xia L."/>
            <person name="Li J."/>
            <person name="Zhao F."/>
            <person name="Cao W."/>
        </authorList>
    </citation>
    <scope>NUCLEOTIDE SEQUENCE</scope>
    <source>
        <strain evidence="1">Dsil-2018</strain>
    </source>
</reference>
<protein>
    <submittedName>
        <fullName evidence="1">Uncharacterized protein</fullName>
    </submittedName>
</protein>
<organism evidence="1 2">
    <name type="scientific">Dermacentor silvarum</name>
    <name type="common">Tick</name>
    <dbReference type="NCBI Taxonomy" id="543639"/>
    <lineage>
        <taxon>Eukaryota</taxon>
        <taxon>Metazoa</taxon>
        <taxon>Ecdysozoa</taxon>
        <taxon>Arthropoda</taxon>
        <taxon>Chelicerata</taxon>
        <taxon>Arachnida</taxon>
        <taxon>Acari</taxon>
        <taxon>Parasitiformes</taxon>
        <taxon>Ixodida</taxon>
        <taxon>Ixodoidea</taxon>
        <taxon>Ixodidae</taxon>
        <taxon>Rhipicephalinae</taxon>
        <taxon>Dermacentor</taxon>
    </lineage>
</organism>
<evidence type="ECO:0000313" key="1">
    <source>
        <dbReference type="EMBL" id="KAH7945441.1"/>
    </source>
</evidence>
<evidence type="ECO:0000313" key="2">
    <source>
        <dbReference type="Proteomes" id="UP000821865"/>
    </source>
</evidence>
<proteinExistence type="predicted"/>
<name>A0ACB8CKT6_DERSI</name>
<sequence>MQMRALTDGADDSSQSDERRRLVYVQSAEMLEQGVGVDGVHLVRLRGLHLRRHGRLFRAICKQAVGLEINNNRGTGYTSYAAALAKAKTDKSTPSPTVSYYSQRAQKELRRSAIQRGRDDDTGEARSQRARVAKTVAIGWAIDREGPRLELYRMPDRDKQWPRRTCAAAAARG</sequence>